<evidence type="ECO:0000313" key="1">
    <source>
        <dbReference type="EMBL" id="GAA3982860.1"/>
    </source>
</evidence>
<dbReference type="Proteomes" id="UP001501081">
    <property type="component" value="Unassembled WGS sequence"/>
</dbReference>
<name>A0ABP7QKU0_9SPHI</name>
<protein>
    <submittedName>
        <fullName evidence="1">Uncharacterized protein</fullName>
    </submittedName>
</protein>
<accession>A0ABP7QKU0</accession>
<sequence length="72" mass="8130">MIKTSTLKLNVTVTLCGVKGQPFRLKTNKTYFLPQSGVRKYNVGLTVTLSEGEGQIFLTKKYQKLYLELTLS</sequence>
<evidence type="ECO:0000313" key="2">
    <source>
        <dbReference type="Proteomes" id="UP001501081"/>
    </source>
</evidence>
<proteinExistence type="predicted"/>
<comment type="caution">
    <text evidence="1">The sequence shown here is derived from an EMBL/GenBank/DDBJ whole genome shotgun (WGS) entry which is preliminary data.</text>
</comment>
<keyword evidence="2" id="KW-1185">Reference proteome</keyword>
<organism evidence="1 2">
    <name type="scientific">Pedobacter ginsengiterrae</name>
    <dbReference type="NCBI Taxonomy" id="871696"/>
    <lineage>
        <taxon>Bacteria</taxon>
        <taxon>Pseudomonadati</taxon>
        <taxon>Bacteroidota</taxon>
        <taxon>Sphingobacteriia</taxon>
        <taxon>Sphingobacteriales</taxon>
        <taxon>Sphingobacteriaceae</taxon>
        <taxon>Pedobacter</taxon>
    </lineage>
</organism>
<reference evidence="2" key="1">
    <citation type="journal article" date="2019" name="Int. J. Syst. Evol. Microbiol.">
        <title>The Global Catalogue of Microorganisms (GCM) 10K type strain sequencing project: providing services to taxonomists for standard genome sequencing and annotation.</title>
        <authorList>
            <consortium name="The Broad Institute Genomics Platform"/>
            <consortium name="The Broad Institute Genome Sequencing Center for Infectious Disease"/>
            <person name="Wu L."/>
            <person name="Ma J."/>
        </authorList>
    </citation>
    <scope>NUCLEOTIDE SEQUENCE [LARGE SCALE GENOMIC DNA]</scope>
    <source>
        <strain evidence="2">JCM 17338</strain>
    </source>
</reference>
<gene>
    <name evidence="1" type="ORF">GCM10022246_38530</name>
</gene>
<dbReference type="EMBL" id="BAABAK010000020">
    <property type="protein sequence ID" value="GAA3982860.1"/>
    <property type="molecule type" value="Genomic_DNA"/>
</dbReference>